<reference evidence="1 2" key="1">
    <citation type="submission" date="2019-12" db="EMBL/GenBank/DDBJ databases">
        <authorList>
            <person name="Yang R."/>
        </authorList>
    </citation>
    <scope>NUCLEOTIDE SEQUENCE [LARGE SCALE GENOMIC DNA]</scope>
    <source>
        <strain evidence="1 2">DONG20-135</strain>
    </source>
</reference>
<name>A0A6N8U9N6_9FIRM</name>
<dbReference type="InterPro" id="IPR011059">
    <property type="entry name" value="Metal-dep_hydrolase_composite"/>
</dbReference>
<accession>A0A6N8U9N6</accession>
<dbReference type="SUPFAM" id="SSF51556">
    <property type="entry name" value="Metallo-dependent hydrolases"/>
    <property type="match status" value="1"/>
</dbReference>
<gene>
    <name evidence="1" type="ORF">GSF08_05800</name>
</gene>
<dbReference type="RefSeq" id="WP_160624898.1">
    <property type="nucleotide sequence ID" value="NZ_WUUQ01000002.1"/>
</dbReference>
<dbReference type="Gene3D" id="2.30.40.10">
    <property type="entry name" value="Urease, subunit C, domain 1"/>
    <property type="match status" value="1"/>
</dbReference>
<dbReference type="InterPro" id="IPR032466">
    <property type="entry name" value="Metal_Hydrolase"/>
</dbReference>
<dbReference type="AlphaFoldDB" id="A0A6N8U9N6"/>
<comment type="caution">
    <text evidence="1">The sequence shown here is derived from an EMBL/GenBank/DDBJ whole genome shotgun (WGS) entry which is preliminary data.</text>
</comment>
<keyword evidence="2" id="KW-1185">Reference proteome</keyword>
<reference evidence="1 2" key="2">
    <citation type="submission" date="2020-01" db="EMBL/GenBank/DDBJ databases">
        <title>Clostridiaceae sp. nov. isolated from the gut of human by culturomics.</title>
        <authorList>
            <person name="Chang Y."/>
        </authorList>
    </citation>
    <scope>NUCLEOTIDE SEQUENCE [LARGE SCALE GENOMIC DNA]</scope>
    <source>
        <strain evidence="1 2">DONG20-135</strain>
    </source>
</reference>
<dbReference type="InterPro" id="IPR051781">
    <property type="entry name" value="Metallo-dep_Hydrolase"/>
</dbReference>
<proteinExistence type="predicted"/>
<sequence>MYIIKNGTIYTMGKEGVFQGDILVANGKIQAVGTNLSSSDAKVIDATGYNVYPGLIDAHCHLGMEEAGIRTEGDDVNEYSDPITPHMRAIDAINPMDETIKHAREGGVTTVCSGPGSANVLGGTFLIYKTYGNCIDEMIVKNPAAMKCAFGENPKMGYMDSKIKTRMNVAALLRETLFKTKEYMHNKELASTDTTQKLPPYDMKLEAMIPVIEKKIPLKAHAHRADDILTAIRIAKEFDLDMTLDHCTEGHLILDQVKASGFDAIVGPSLTHKSKLEFENHKIMSDYCSP</sequence>
<dbReference type="Gene3D" id="3.20.20.140">
    <property type="entry name" value="Metal-dependent hydrolases"/>
    <property type="match status" value="1"/>
</dbReference>
<dbReference type="EMBL" id="WUUQ01000002">
    <property type="protein sequence ID" value="MXQ73443.1"/>
    <property type="molecule type" value="Genomic_DNA"/>
</dbReference>
<dbReference type="PANTHER" id="PTHR43135:SF3">
    <property type="entry name" value="ALPHA-D-RIBOSE 1-METHYLPHOSPHONATE 5-TRIPHOSPHATE DIPHOSPHATASE"/>
    <property type="match status" value="1"/>
</dbReference>
<keyword evidence="1" id="KW-0378">Hydrolase</keyword>
<dbReference type="SUPFAM" id="SSF51338">
    <property type="entry name" value="Composite domain of metallo-dependent hydrolases"/>
    <property type="match status" value="1"/>
</dbReference>
<dbReference type="GO" id="GO:0016810">
    <property type="term" value="F:hydrolase activity, acting on carbon-nitrogen (but not peptide) bonds"/>
    <property type="evidence" value="ECO:0007669"/>
    <property type="project" value="InterPro"/>
</dbReference>
<evidence type="ECO:0000313" key="2">
    <source>
        <dbReference type="Proteomes" id="UP000434036"/>
    </source>
</evidence>
<organism evidence="1 2">
    <name type="scientific">Copranaerobaculum intestinale</name>
    <dbReference type="NCBI Taxonomy" id="2692629"/>
    <lineage>
        <taxon>Bacteria</taxon>
        <taxon>Bacillati</taxon>
        <taxon>Bacillota</taxon>
        <taxon>Erysipelotrichia</taxon>
        <taxon>Erysipelotrichales</taxon>
        <taxon>Erysipelotrichaceae</taxon>
        <taxon>Copranaerobaculum</taxon>
    </lineage>
</organism>
<protein>
    <submittedName>
        <fullName evidence="1">Amidohydrolase</fullName>
    </submittedName>
</protein>
<dbReference type="Proteomes" id="UP000434036">
    <property type="component" value="Unassembled WGS sequence"/>
</dbReference>
<evidence type="ECO:0000313" key="1">
    <source>
        <dbReference type="EMBL" id="MXQ73443.1"/>
    </source>
</evidence>
<dbReference type="PANTHER" id="PTHR43135">
    <property type="entry name" value="ALPHA-D-RIBOSE 1-METHYLPHOSPHONATE 5-TRIPHOSPHATE DIPHOSPHATASE"/>
    <property type="match status" value="1"/>
</dbReference>